<feature type="compositionally biased region" description="Basic and acidic residues" evidence="1">
    <location>
        <begin position="30"/>
        <end position="52"/>
    </location>
</feature>
<dbReference type="RefSeq" id="WP_250872510.1">
    <property type="nucleotide sequence ID" value="NZ_JALXFV010000002.1"/>
</dbReference>
<accession>A0ABD6AT42</accession>
<comment type="caution">
    <text evidence="2">The sequence shown here is derived from an EMBL/GenBank/DDBJ whole genome shotgun (WGS) entry which is preliminary data.</text>
</comment>
<dbReference type="AlphaFoldDB" id="A0ABD6AT42"/>
<dbReference type="EMBL" id="JBHUDC010000002">
    <property type="protein sequence ID" value="MFD1512536.1"/>
    <property type="molecule type" value="Genomic_DNA"/>
</dbReference>
<dbReference type="Proteomes" id="UP001597187">
    <property type="component" value="Unassembled WGS sequence"/>
</dbReference>
<feature type="compositionally biased region" description="Acidic residues" evidence="1">
    <location>
        <begin position="100"/>
        <end position="110"/>
    </location>
</feature>
<evidence type="ECO:0000256" key="1">
    <source>
        <dbReference type="SAM" id="MobiDB-lite"/>
    </source>
</evidence>
<reference evidence="2 3" key="1">
    <citation type="journal article" date="2019" name="Int. J. Syst. Evol. Microbiol.">
        <title>The Global Catalogue of Microorganisms (GCM) 10K type strain sequencing project: providing services to taxonomists for standard genome sequencing and annotation.</title>
        <authorList>
            <consortium name="The Broad Institute Genomics Platform"/>
            <consortium name="The Broad Institute Genome Sequencing Center for Infectious Disease"/>
            <person name="Wu L."/>
            <person name="Ma J."/>
        </authorList>
    </citation>
    <scope>NUCLEOTIDE SEQUENCE [LARGE SCALE GENOMIC DNA]</scope>
    <source>
        <strain evidence="2 3">CGMCC 1.12563</strain>
    </source>
</reference>
<feature type="region of interest" description="Disordered" evidence="1">
    <location>
        <begin position="22"/>
        <end position="117"/>
    </location>
</feature>
<feature type="compositionally biased region" description="Basic and acidic residues" evidence="1">
    <location>
        <begin position="62"/>
        <end position="80"/>
    </location>
</feature>
<sequence>MADSFFAFSGRRSFGLTVLVRPVHPSEVSDETREHHGFNVGDEHDHDTKEEGASCGEGSDVTDSRADREGEKRRNPERCEQPVQRTGEDTGFEGHPQSEEGTEDVSDTSIEEERKDT</sequence>
<gene>
    <name evidence="2" type="ORF">ACFSBT_04480</name>
</gene>
<protein>
    <submittedName>
        <fullName evidence="2">Uncharacterized protein</fullName>
    </submittedName>
</protein>
<keyword evidence="3" id="KW-1185">Reference proteome</keyword>
<evidence type="ECO:0000313" key="2">
    <source>
        <dbReference type="EMBL" id="MFD1512536.1"/>
    </source>
</evidence>
<proteinExistence type="predicted"/>
<evidence type="ECO:0000313" key="3">
    <source>
        <dbReference type="Proteomes" id="UP001597187"/>
    </source>
</evidence>
<organism evidence="2 3">
    <name type="scientific">Halomarina rubra</name>
    <dbReference type="NCBI Taxonomy" id="2071873"/>
    <lineage>
        <taxon>Archaea</taxon>
        <taxon>Methanobacteriati</taxon>
        <taxon>Methanobacteriota</taxon>
        <taxon>Stenosarchaea group</taxon>
        <taxon>Halobacteria</taxon>
        <taxon>Halobacteriales</taxon>
        <taxon>Natronomonadaceae</taxon>
        <taxon>Halomarina</taxon>
    </lineage>
</organism>
<name>A0ABD6AT42_9EURY</name>